<dbReference type="InterPro" id="IPR036047">
    <property type="entry name" value="F-box-like_dom_sf"/>
</dbReference>
<evidence type="ECO:0000313" key="3">
    <source>
        <dbReference type="Proteomes" id="UP000827284"/>
    </source>
</evidence>
<dbReference type="OrthoDB" id="2448843at2759"/>
<reference evidence="2" key="2">
    <citation type="journal article" date="2022" name="Microbiol. Resour. Announc.">
        <title>Whole-Genome Sequence of Entomortierella parvispora E1425, a Mucoromycotan Fungus Associated with Burkholderiaceae-Related Endosymbiotic Bacteria.</title>
        <authorList>
            <person name="Herlambang A."/>
            <person name="Guo Y."/>
            <person name="Takashima Y."/>
            <person name="Narisawa K."/>
            <person name="Ohta H."/>
            <person name="Nishizawa T."/>
        </authorList>
    </citation>
    <scope>NUCLEOTIDE SEQUENCE</scope>
    <source>
        <strain evidence="2">E1425</strain>
    </source>
</reference>
<dbReference type="SUPFAM" id="SSF81383">
    <property type="entry name" value="F-box domain"/>
    <property type="match status" value="1"/>
</dbReference>
<dbReference type="Proteomes" id="UP000827284">
    <property type="component" value="Unassembled WGS sequence"/>
</dbReference>
<sequence>MITIFDIPLLMDQICRHLSPHQIRRCLRVCKAWAVAFNPYQWDHVFLIRKSNGGSLVEDLSEAEKQLLVQNVYWIRSLRIHFSEELLNVPDCVNLRAVSFRDLDDYLDNRDTGS</sequence>
<keyword evidence="3" id="KW-1185">Reference proteome</keyword>
<dbReference type="AlphaFoldDB" id="A0A9P3GZ01"/>
<protein>
    <recommendedName>
        <fullName evidence="1">F-box domain-containing protein</fullName>
    </recommendedName>
</protein>
<evidence type="ECO:0000259" key="1">
    <source>
        <dbReference type="Pfam" id="PF12937"/>
    </source>
</evidence>
<evidence type="ECO:0000313" key="2">
    <source>
        <dbReference type="EMBL" id="GJJ67700.1"/>
    </source>
</evidence>
<organism evidence="2 3">
    <name type="scientific">Entomortierella parvispora</name>
    <dbReference type="NCBI Taxonomy" id="205924"/>
    <lineage>
        <taxon>Eukaryota</taxon>
        <taxon>Fungi</taxon>
        <taxon>Fungi incertae sedis</taxon>
        <taxon>Mucoromycota</taxon>
        <taxon>Mortierellomycotina</taxon>
        <taxon>Mortierellomycetes</taxon>
        <taxon>Mortierellales</taxon>
        <taxon>Mortierellaceae</taxon>
        <taxon>Entomortierella</taxon>
    </lineage>
</organism>
<dbReference type="InterPro" id="IPR001810">
    <property type="entry name" value="F-box_dom"/>
</dbReference>
<feature type="domain" description="F-box" evidence="1">
    <location>
        <begin position="13"/>
        <end position="47"/>
    </location>
</feature>
<comment type="caution">
    <text evidence="2">The sequence shown here is derived from an EMBL/GenBank/DDBJ whole genome shotgun (WGS) entry which is preliminary data.</text>
</comment>
<reference evidence="2" key="1">
    <citation type="submission" date="2021-11" db="EMBL/GenBank/DDBJ databases">
        <authorList>
            <person name="Herlambang A."/>
            <person name="Guo Y."/>
            <person name="Takashima Y."/>
            <person name="Nishizawa T."/>
        </authorList>
    </citation>
    <scope>NUCLEOTIDE SEQUENCE</scope>
    <source>
        <strain evidence="2">E1425</strain>
    </source>
</reference>
<accession>A0A9P3GZ01</accession>
<proteinExistence type="predicted"/>
<name>A0A9P3GZ01_9FUNG</name>
<dbReference type="EMBL" id="BQFW01000001">
    <property type="protein sequence ID" value="GJJ67700.1"/>
    <property type="molecule type" value="Genomic_DNA"/>
</dbReference>
<dbReference type="Pfam" id="PF12937">
    <property type="entry name" value="F-box-like"/>
    <property type="match status" value="1"/>
</dbReference>
<gene>
    <name evidence="2" type="ORF">EMPS_00046</name>
</gene>